<keyword evidence="2 4" id="KW-0689">Ribosomal protein</keyword>
<dbReference type="AlphaFoldDB" id="A0A832V2W8"/>
<reference evidence="5 6" key="1">
    <citation type="journal article" name="Nat. Commun.">
        <title>Undinarchaeota illuminate DPANN phylogeny and the impact of gene transfer on archaeal evolution.</title>
        <authorList>
            <person name="Dombrowski N."/>
            <person name="Williams T.A."/>
            <person name="Sun J."/>
            <person name="Woodcroft B.J."/>
            <person name="Lee J.H."/>
            <person name="Minh B.Q."/>
            <person name="Rinke C."/>
            <person name="Spang A."/>
        </authorList>
    </citation>
    <scope>NUCLEOTIDE SEQUENCE [LARGE SCALE GENOMIC DNA]</scope>
    <source>
        <strain evidence="5">MAG_bin1129</strain>
    </source>
</reference>
<accession>A0A832V2W8</accession>
<comment type="caution">
    <text evidence="5">The sequence shown here is derived from an EMBL/GenBank/DDBJ whole genome shotgun (WGS) entry which is preliminary data.</text>
</comment>
<keyword evidence="6" id="KW-1185">Reference proteome</keyword>
<evidence type="ECO:0000313" key="6">
    <source>
        <dbReference type="Proteomes" id="UP000646946"/>
    </source>
</evidence>
<proteinExistence type="inferred from homology"/>
<dbReference type="InterPro" id="IPR023626">
    <property type="entry name" value="Ribosomal_eL39_dom_sf"/>
</dbReference>
<evidence type="ECO:0000256" key="3">
    <source>
        <dbReference type="ARBA" id="ARBA00023274"/>
    </source>
</evidence>
<sequence>MGKIKKLNLKLRLVKKAKQNRTVPLWAIVKTARRVRTHPKRRSWKMSKIKA</sequence>
<dbReference type="Pfam" id="PF00832">
    <property type="entry name" value="Ribosomal_L39"/>
    <property type="match status" value="1"/>
</dbReference>
<name>A0A832V2W8_9ARCH</name>
<evidence type="ECO:0000256" key="4">
    <source>
        <dbReference type="HAMAP-Rule" id="MF_00629"/>
    </source>
</evidence>
<dbReference type="GO" id="GO:0006412">
    <property type="term" value="P:translation"/>
    <property type="evidence" value="ECO:0007669"/>
    <property type="project" value="UniProtKB-UniRule"/>
</dbReference>
<dbReference type="InterPro" id="IPR000077">
    <property type="entry name" value="Ribosomal_eL39"/>
</dbReference>
<dbReference type="SUPFAM" id="SSF48662">
    <property type="entry name" value="Ribosomal protein L39e"/>
    <property type="match status" value="1"/>
</dbReference>
<dbReference type="Proteomes" id="UP000646946">
    <property type="component" value="Unassembled WGS sequence"/>
</dbReference>
<dbReference type="EMBL" id="DVAB01000049">
    <property type="protein sequence ID" value="HIK00956.1"/>
    <property type="molecule type" value="Genomic_DNA"/>
</dbReference>
<dbReference type="GO" id="GO:1990904">
    <property type="term" value="C:ribonucleoprotein complex"/>
    <property type="evidence" value="ECO:0007669"/>
    <property type="project" value="UniProtKB-KW"/>
</dbReference>
<comment type="similarity">
    <text evidence="1 4">Belongs to the eukaryotic ribosomal protein eL39 family.</text>
</comment>
<gene>
    <name evidence="4 5" type="primary">rpl39e</name>
    <name evidence="5" type="ORF">H1016_05490</name>
</gene>
<evidence type="ECO:0000313" key="5">
    <source>
        <dbReference type="EMBL" id="HIK00956.1"/>
    </source>
</evidence>
<dbReference type="Gene3D" id="1.10.1620.10">
    <property type="entry name" value="Ribosomal protein L39e"/>
    <property type="match status" value="1"/>
</dbReference>
<protein>
    <recommendedName>
        <fullName evidence="4">Large ribosomal subunit protein eL39</fullName>
    </recommendedName>
</protein>
<dbReference type="GO" id="GO:0005840">
    <property type="term" value="C:ribosome"/>
    <property type="evidence" value="ECO:0007669"/>
    <property type="project" value="UniProtKB-KW"/>
</dbReference>
<dbReference type="HAMAP" id="MF_00629">
    <property type="entry name" value="Ribosomal_eL39"/>
    <property type="match status" value="1"/>
</dbReference>
<dbReference type="GO" id="GO:0003735">
    <property type="term" value="F:structural constituent of ribosome"/>
    <property type="evidence" value="ECO:0007669"/>
    <property type="project" value="InterPro"/>
</dbReference>
<organism evidence="5 6">
    <name type="scientific">Candidatus Naiadarchaeum limnaeum</name>
    <dbReference type="NCBI Taxonomy" id="2756139"/>
    <lineage>
        <taxon>Archaea</taxon>
        <taxon>Candidatus Undinarchaeota</taxon>
        <taxon>Candidatus Undinarchaeia</taxon>
        <taxon>Candidatus Naiadarchaeales</taxon>
        <taxon>Candidatus Naiadarchaeaceae</taxon>
        <taxon>Candidatus Naiadarchaeum</taxon>
    </lineage>
</organism>
<keyword evidence="3 4" id="KW-0687">Ribonucleoprotein</keyword>
<evidence type="ECO:0000256" key="1">
    <source>
        <dbReference type="ARBA" id="ARBA00009339"/>
    </source>
</evidence>
<evidence type="ECO:0000256" key="2">
    <source>
        <dbReference type="ARBA" id="ARBA00022980"/>
    </source>
</evidence>